<feature type="compositionally biased region" description="Polar residues" evidence="13">
    <location>
        <begin position="372"/>
        <end position="383"/>
    </location>
</feature>
<keyword evidence="8" id="KW-0560">Oxidoreductase</keyword>
<evidence type="ECO:0000256" key="2">
    <source>
        <dbReference type="ARBA" id="ARBA00005104"/>
    </source>
</evidence>
<dbReference type="GO" id="GO:0009231">
    <property type="term" value="P:riboflavin biosynthetic process"/>
    <property type="evidence" value="ECO:0007669"/>
    <property type="project" value="UniProtKB-KW"/>
</dbReference>
<gene>
    <name evidence="15" type="primary">RIB7_0</name>
    <name evidence="15" type="ORF">LAWI1_G007109</name>
</gene>
<feature type="region of interest" description="Disordered" evidence="13">
    <location>
        <begin position="356"/>
        <end position="383"/>
    </location>
</feature>
<proteinExistence type="inferred from homology"/>
<evidence type="ECO:0000256" key="13">
    <source>
        <dbReference type="SAM" id="MobiDB-lite"/>
    </source>
</evidence>
<feature type="region of interest" description="Disordered" evidence="13">
    <location>
        <begin position="68"/>
        <end position="93"/>
    </location>
</feature>
<dbReference type="Pfam" id="PF01872">
    <property type="entry name" value="RibD_C"/>
    <property type="match status" value="1"/>
</dbReference>
<comment type="function">
    <text evidence="1">Catalyzes an early step in riboflavin biosynthesis, the NADPH-dependent reduction of the ribose side chain of 2,5-diamino-6-ribosylamino-4(3H)-pyrimidinone 5'-phosphate, yielding 2,5-diamino-6-ribitylamino-4(3H)-pyrimidinone 5'-phosphate.</text>
</comment>
<dbReference type="AlphaFoldDB" id="A0A559M3F7"/>
<evidence type="ECO:0000256" key="6">
    <source>
        <dbReference type="ARBA" id="ARBA00022619"/>
    </source>
</evidence>
<evidence type="ECO:0000256" key="5">
    <source>
        <dbReference type="ARBA" id="ARBA00015035"/>
    </source>
</evidence>
<sequence>MATRHPYPPTSTILHSSRIRILNSGKAPDILVDGQGRPIIMMLSNKRRTQLEPYLPSNRIAFLNDKDPAATQSSARPPLTLDPDNPMRTTYHPRTTIPHVTLTYAQSLDGQIALHPGVRTAISGPATKAMTQYLRSRHDAILIGRGTAMADNPGLNTLYSDDGQYPVGLDRQPRPIILDPSNQWREDACEKLFDLAEKRQGRPPWTVNSVDQTGDEERETVTQRVNQDRSRLRSAGGGVIQAGEYTSKENGVDWEAILSALGATGVRSVMIEGGAAVINDLLRQRNQHWIDSIIVTIAPTYLGEGGVHVAPFRNQTNHKEFELSNVKWLDYGNDIVMAWTQPRSVSYTMPSQPFTIGQTLNGENNRDVASGPSGSRSGQETSNRQKILIDYSGPGQSLITEALNEQSDLDGANDGTRVSNYTASGLNTPISSIEDSSDAIKSRMEVFSSLEALQNFMKRYIMEAGPGEYQQNSAPALKAFVEAESKLAAAIIPKALKTLMCEKIRNSKQDLFLIERSNLAMSPTSLFEYEKAIMTAVDETYELMKSHIETHDGIGQQND</sequence>
<dbReference type="PANTHER" id="PTHR38011">
    <property type="entry name" value="DIHYDROFOLATE REDUCTASE FAMILY PROTEIN (AFU_ORTHOLOGUE AFUA_8G06820)"/>
    <property type="match status" value="1"/>
</dbReference>
<protein>
    <recommendedName>
        <fullName evidence="5">2,5-diamino-6-ribosylamino-4(3H)-pyrimidinone 5'-phosphate reductase</fullName>
        <ecNumber evidence="4">1.1.1.302</ecNumber>
    </recommendedName>
    <alternativeName>
        <fullName evidence="10">2,5-diamino-6-(5-phospho-D-ribosylamino)pyrimidin-4(3H)-one reductase</fullName>
    </alternativeName>
    <alternativeName>
        <fullName evidence="9">2,5-diamino-6-ribitylamino-4(3H)-pyrimidinone 5'-phosphate synthase</fullName>
    </alternativeName>
</protein>
<accession>A0A559M3F7</accession>
<feature type="domain" description="Bacterial bifunctional deaminase-reductase C-terminal" evidence="14">
    <location>
        <begin position="98"/>
        <end position="336"/>
    </location>
</feature>
<evidence type="ECO:0000256" key="7">
    <source>
        <dbReference type="ARBA" id="ARBA00022857"/>
    </source>
</evidence>
<keyword evidence="16" id="KW-1185">Reference proteome</keyword>
<evidence type="ECO:0000256" key="3">
    <source>
        <dbReference type="ARBA" id="ARBA00009723"/>
    </source>
</evidence>
<dbReference type="PANTHER" id="PTHR38011:SF7">
    <property type="entry name" value="2,5-DIAMINO-6-RIBOSYLAMINO-4(3H)-PYRIMIDINONE 5'-PHOSPHATE REDUCTASE"/>
    <property type="match status" value="1"/>
</dbReference>
<dbReference type="Proteomes" id="UP000315522">
    <property type="component" value="Unassembled WGS sequence"/>
</dbReference>
<evidence type="ECO:0000256" key="8">
    <source>
        <dbReference type="ARBA" id="ARBA00023002"/>
    </source>
</evidence>
<evidence type="ECO:0000256" key="9">
    <source>
        <dbReference type="ARBA" id="ARBA00030073"/>
    </source>
</evidence>
<evidence type="ECO:0000256" key="1">
    <source>
        <dbReference type="ARBA" id="ARBA00003555"/>
    </source>
</evidence>
<feature type="region of interest" description="Disordered" evidence="13">
    <location>
        <begin position="203"/>
        <end position="233"/>
    </location>
</feature>
<dbReference type="EMBL" id="QGML01002447">
    <property type="protein sequence ID" value="TVY87439.1"/>
    <property type="molecule type" value="Genomic_DNA"/>
</dbReference>
<dbReference type="GO" id="GO:0008703">
    <property type="term" value="F:5-amino-6-(5-phosphoribosylamino)uracil reductase activity"/>
    <property type="evidence" value="ECO:0007669"/>
    <property type="project" value="InterPro"/>
</dbReference>
<dbReference type="SUPFAM" id="SSF53597">
    <property type="entry name" value="Dihydrofolate reductase-like"/>
    <property type="match status" value="1"/>
</dbReference>
<evidence type="ECO:0000256" key="4">
    <source>
        <dbReference type="ARBA" id="ARBA00012851"/>
    </source>
</evidence>
<evidence type="ECO:0000259" key="14">
    <source>
        <dbReference type="Pfam" id="PF01872"/>
    </source>
</evidence>
<evidence type="ECO:0000256" key="10">
    <source>
        <dbReference type="ARBA" id="ARBA00031630"/>
    </source>
</evidence>
<comment type="pathway">
    <text evidence="2">Cofactor biosynthesis; riboflavin biosynthesis.</text>
</comment>
<name>A0A559M3F7_9HELO</name>
<dbReference type="InterPro" id="IPR024072">
    <property type="entry name" value="DHFR-like_dom_sf"/>
</dbReference>
<comment type="catalytic activity">
    <reaction evidence="11">
        <text>2,5-diamino-6-(1-D-ribitylamino)pyrimidin-4(3H)-one 5'-phosphate + NAD(+) = 2,5-diamino-6-(1-D-ribosylamino)pyrimidin-4(3H)-one 5'-phosphate + NADH + H(+)</text>
        <dbReference type="Rhea" id="RHEA:27274"/>
        <dbReference type="ChEBI" id="CHEBI:15378"/>
        <dbReference type="ChEBI" id="CHEBI:57540"/>
        <dbReference type="ChEBI" id="CHEBI:57945"/>
        <dbReference type="ChEBI" id="CHEBI:58890"/>
        <dbReference type="ChEBI" id="CHEBI:59545"/>
        <dbReference type="EC" id="1.1.1.302"/>
    </reaction>
</comment>
<dbReference type="InterPro" id="IPR050765">
    <property type="entry name" value="Riboflavin_Biosynth_HTPR"/>
</dbReference>
<keyword evidence="6" id="KW-0686">Riboflavin biosynthesis</keyword>
<dbReference type="EC" id="1.1.1.302" evidence="4"/>
<evidence type="ECO:0000313" key="15">
    <source>
        <dbReference type="EMBL" id="TVY87439.1"/>
    </source>
</evidence>
<dbReference type="InterPro" id="IPR002734">
    <property type="entry name" value="RibDG_C"/>
</dbReference>
<organism evidence="15 16">
    <name type="scientific">Lachnellula willkommii</name>
    <dbReference type="NCBI Taxonomy" id="215461"/>
    <lineage>
        <taxon>Eukaryota</taxon>
        <taxon>Fungi</taxon>
        <taxon>Dikarya</taxon>
        <taxon>Ascomycota</taxon>
        <taxon>Pezizomycotina</taxon>
        <taxon>Leotiomycetes</taxon>
        <taxon>Helotiales</taxon>
        <taxon>Lachnaceae</taxon>
        <taxon>Lachnellula</taxon>
    </lineage>
</organism>
<evidence type="ECO:0000313" key="16">
    <source>
        <dbReference type="Proteomes" id="UP000315522"/>
    </source>
</evidence>
<reference evidence="15 16" key="1">
    <citation type="submission" date="2018-05" db="EMBL/GenBank/DDBJ databases">
        <title>Genome sequencing and assembly of the regulated plant pathogen Lachnellula willkommii and related sister species for the development of diagnostic species identification markers.</title>
        <authorList>
            <person name="Giroux E."/>
            <person name="Bilodeau G."/>
        </authorList>
    </citation>
    <scope>NUCLEOTIDE SEQUENCE [LARGE SCALE GENOMIC DNA]</scope>
    <source>
        <strain evidence="15 16">CBS 172.35</strain>
    </source>
</reference>
<evidence type="ECO:0000256" key="12">
    <source>
        <dbReference type="ARBA" id="ARBA00049020"/>
    </source>
</evidence>
<dbReference type="Gene3D" id="3.40.430.10">
    <property type="entry name" value="Dihydrofolate Reductase, subunit A"/>
    <property type="match status" value="1"/>
</dbReference>
<evidence type="ECO:0000256" key="11">
    <source>
        <dbReference type="ARBA" id="ARBA00047550"/>
    </source>
</evidence>
<comment type="catalytic activity">
    <reaction evidence="12">
        <text>2,5-diamino-6-(1-D-ribitylamino)pyrimidin-4(3H)-one 5'-phosphate + NADP(+) = 2,5-diamino-6-(1-D-ribosylamino)pyrimidin-4(3H)-one 5'-phosphate + NADPH + H(+)</text>
        <dbReference type="Rhea" id="RHEA:27278"/>
        <dbReference type="ChEBI" id="CHEBI:15378"/>
        <dbReference type="ChEBI" id="CHEBI:57783"/>
        <dbReference type="ChEBI" id="CHEBI:58349"/>
        <dbReference type="ChEBI" id="CHEBI:58890"/>
        <dbReference type="ChEBI" id="CHEBI:59545"/>
        <dbReference type="EC" id="1.1.1.302"/>
    </reaction>
</comment>
<keyword evidence="7" id="KW-0521">NADP</keyword>
<comment type="similarity">
    <text evidence="3">Belongs to the HTP reductase family.</text>
</comment>
<comment type="caution">
    <text evidence="15">The sequence shown here is derived from an EMBL/GenBank/DDBJ whole genome shotgun (WGS) entry which is preliminary data.</text>
</comment>